<gene>
    <name evidence="3" type="ORF">J2R62_09325</name>
</gene>
<name>A0A8I1W753_PLESH</name>
<dbReference type="Pfam" id="PF00106">
    <property type="entry name" value="adh_short"/>
    <property type="match status" value="1"/>
</dbReference>
<comment type="caution">
    <text evidence="3">The sequence shown here is derived from an EMBL/GenBank/DDBJ whole genome shotgun (WGS) entry which is preliminary data.</text>
</comment>
<dbReference type="EMBL" id="JAFNAA010000008">
    <property type="protein sequence ID" value="MBO1108421.1"/>
    <property type="molecule type" value="Genomic_DNA"/>
</dbReference>
<evidence type="ECO:0000256" key="1">
    <source>
        <dbReference type="ARBA" id="ARBA00006484"/>
    </source>
</evidence>
<comment type="similarity">
    <text evidence="1">Belongs to the short-chain dehydrogenases/reductases (SDR) family.</text>
</comment>
<evidence type="ECO:0000256" key="2">
    <source>
        <dbReference type="ARBA" id="ARBA00023002"/>
    </source>
</evidence>
<dbReference type="NCBIfam" id="NF004649">
    <property type="entry name" value="PRK05993.1"/>
    <property type="match status" value="1"/>
</dbReference>
<dbReference type="InterPro" id="IPR002347">
    <property type="entry name" value="SDR_fam"/>
</dbReference>
<dbReference type="PROSITE" id="PS00061">
    <property type="entry name" value="ADH_SHORT"/>
    <property type="match status" value="1"/>
</dbReference>
<accession>A0A8I1W753</accession>
<dbReference type="Proteomes" id="UP000664658">
    <property type="component" value="Unassembled WGS sequence"/>
</dbReference>
<dbReference type="PANTHER" id="PTHR43976">
    <property type="entry name" value="SHORT CHAIN DEHYDROGENASE"/>
    <property type="match status" value="1"/>
</dbReference>
<dbReference type="CDD" id="cd05374">
    <property type="entry name" value="17beta-HSD-like_SDR_c"/>
    <property type="match status" value="1"/>
</dbReference>
<proteinExistence type="inferred from homology"/>
<dbReference type="PANTHER" id="PTHR43976:SF16">
    <property type="entry name" value="SHORT-CHAIN DEHYDROGENASE_REDUCTASE FAMILY PROTEIN"/>
    <property type="match status" value="1"/>
</dbReference>
<dbReference type="PRINTS" id="PR00081">
    <property type="entry name" value="GDHRDH"/>
</dbReference>
<dbReference type="GO" id="GO:0016491">
    <property type="term" value="F:oxidoreductase activity"/>
    <property type="evidence" value="ECO:0007669"/>
    <property type="project" value="UniProtKB-KW"/>
</dbReference>
<dbReference type="SUPFAM" id="SSF51735">
    <property type="entry name" value="NAD(P)-binding Rossmann-fold domains"/>
    <property type="match status" value="1"/>
</dbReference>
<protein>
    <submittedName>
        <fullName evidence="3">SDR family oxidoreductase</fullName>
    </submittedName>
</protein>
<dbReference type="AlphaFoldDB" id="A0A8I1W753"/>
<dbReference type="RefSeq" id="WP_207542086.1">
    <property type="nucleotide sequence ID" value="NZ_JAFNAA010000008.1"/>
</dbReference>
<evidence type="ECO:0000313" key="3">
    <source>
        <dbReference type="EMBL" id="MBO1108421.1"/>
    </source>
</evidence>
<dbReference type="InterPro" id="IPR020904">
    <property type="entry name" value="Sc_DH/Rdtase_CS"/>
</dbReference>
<dbReference type="InterPro" id="IPR036291">
    <property type="entry name" value="NAD(P)-bd_dom_sf"/>
</dbReference>
<keyword evidence="2" id="KW-0560">Oxidoreductase</keyword>
<dbReference type="InterPro" id="IPR051911">
    <property type="entry name" value="SDR_oxidoreductase"/>
</dbReference>
<evidence type="ECO:0000313" key="4">
    <source>
        <dbReference type="Proteomes" id="UP000664658"/>
    </source>
</evidence>
<organism evidence="3 4">
    <name type="scientific">Plesiomonas shigelloides</name>
    <name type="common">Aeromonas shigelloides</name>
    <dbReference type="NCBI Taxonomy" id="703"/>
    <lineage>
        <taxon>Bacteria</taxon>
        <taxon>Pseudomonadati</taxon>
        <taxon>Pseudomonadota</taxon>
        <taxon>Gammaproteobacteria</taxon>
        <taxon>Enterobacterales</taxon>
        <taxon>Enterobacteriaceae</taxon>
        <taxon>Plesiomonas</taxon>
    </lineage>
</organism>
<dbReference type="Gene3D" id="3.40.50.720">
    <property type="entry name" value="NAD(P)-binding Rossmann-like Domain"/>
    <property type="match status" value="1"/>
</dbReference>
<reference evidence="3" key="1">
    <citation type="submission" date="2021-03" db="EMBL/GenBank/DDBJ databases">
        <title>Plesiomonas shigelloides zfcc0051, isolated from zebrafish feces.</title>
        <authorList>
            <person name="Vanderhoek Z."/>
            <person name="Gaulke C."/>
        </authorList>
    </citation>
    <scope>NUCLEOTIDE SEQUENCE</scope>
    <source>
        <strain evidence="3">Zfcc0051</strain>
    </source>
</reference>
<sequence>MHSTDTPSTAPIDNHSILITGCSSGMGYETAVALHRAGYNVIASCRDPADVARLQGEGLFCVQLDLRDSDSIARAVADTLAHTGGTLYALFNNGAYGQPGAVEDLPRAALREQFETNLFGWHELTCALLPVMRRQSYGRIIQNSSILGLVAMKYRGAYNASKFALEGLTDTLRLELRGSGIHVSLIEPGPVATRFRPNALAAFERNIALNDSVHQVAYQQQIARLSKAGISNRFTLPAESVVPLVRHALESPRPKARYPLTTPTTVFSILRRVLPVRWLDALLARGD</sequence>